<keyword evidence="5" id="KW-1185">Reference proteome</keyword>
<proteinExistence type="predicted"/>
<dbReference type="GO" id="GO:0032190">
    <property type="term" value="F:acrosin binding"/>
    <property type="evidence" value="ECO:0007669"/>
    <property type="project" value="TreeGrafter"/>
</dbReference>
<gene>
    <name evidence="4" type="primary">Zp3_0</name>
    <name evidence="4" type="ORF">THACHL_R12847</name>
</gene>
<dbReference type="PANTHER" id="PTHR11576">
    <property type="entry name" value="ZONA PELLUCIDA SPERM-BINDING PROTEIN 3"/>
    <property type="match status" value="1"/>
</dbReference>
<keyword evidence="1" id="KW-1015">Disulfide bond</keyword>
<dbReference type="PANTHER" id="PTHR11576:SF2">
    <property type="entry name" value="ZONA PELLUCIDA SPERM-BINDING PROTEIN 3"/>
    <property type="match status" value="1"/>
</dbReference>
<dbReference type="InterPro" id="IPR055355">
    <property type="entry name" value="ZP-C"/>
</dbReference>
<dbReference type="InterPro" id="IPR001507">
    <property type="entry name" value="ZP_dom"/>
</dbReference>
<name>A0A7L3J9W9_THACH</name>
<evidence type="ECO:0000313" key="5">
    <source>
        <dbReference type="Proteomes" id="UP000556761"/>
    </source>
</evidence>
<dbReference type="Gene3D" id="2.60.40.4100">
    <property type="entry name" value="Zona pellucida, ZP-C domain"/>
    <property type="match status" value="1"/>
</dbReference>
<dbReference type="GO" id="GO:0007339">
    <property type="term" value="P:binding of sperm to zona pellucida"/>
    <property type="evidence" value="ECO:0007669"/>
    <property type="project" value="TreeGrafter"/>
</dbReference>
<dbReference type="EMBL" id="VZTW01026342">
    <property type="protein sequence ID" value="NXU26513.1"/>
    <property type="molecule type" value="Genomic_DNA"/>
</dbReference>
<dbReference type="GO" id="GO:2000344">
    <property type="term" value="P:positive regulation of acrosome reaction"/>
    <property type="evidence" value="ECO:0007669"/>
    <property type="project" value="TreeGrafter"/>
</dbReference>
<evidence type="ECO:0000313" key="4">
    <source>
        <dbReference type="EMBL" id="NXU26513.1"/>
    </source>
</evidence>
<dbReference type="GO" id="GO:0031012">
    <property type="term" value="C:extracellular matrix"/>
    <property type="evidence" value="ECO:0007669"/>
    <property type="project" value="TreeGrafter"/>
</dbReference>
<protein>
    <submittedName>
        <fullName evidence="4">ZP3 protein</fullName>
    </submittedName>
</protein>
<reference evidence="4 5" key="1">
    <citation type="submission" date="2019-09" db="EMBL/GenBank/DDBJ databases">
        <title>Bird 10,000 Genomes (B10K) Project - Family phase.</title>
        <authorList>
            <person name="Zhang G."/>
        </authorList>
    </citation>
    <scope>NUCLEOTIDE SEQUENCE [LARGE SCALE GENOMIC DNA]</scope>
    <source>
        <strain evidence="4">B10K-DU-029-24</strain>
        <tissue evidence="4">Muscle</tissue>
    </source>
</reference>
<evidence type="ECO:0000256" key="2">
    <source>
        <dbReference type="SAM" id="MobiDB-lite"/>
    </source>
</evidence>
<evidence type="ECO:0000256" key="1">
    <source>
        <dbReference type="ARBA" id="ARBA00023157"/>
    </source>
</evidence>
<dbReference type="AlphaFoldDB" id="A0A7L3J9W9"/>
<accession>A0A7L3J9W9</accession>
<feature type="non-terminal residue" evidence="4">
    <location>
        <position position="152"/>
    </location>
</feature>
<feature type="region of interest" description="Disordered" evidence="2">
    <location>
        <begin position="1"/>
        <end position="43"/>
    </location>
</feature>
<dbReference type="InterPro" id="IPR042235">
    <property type="entry name" value="ZP-C_dom"/>
</dbReference>
<sequence length="152" mass="16577">STTAPRLGGPWLAPDPSPSPWTVTTPGKWGTPRSRAPAEPRVPTFPGCDPQRCQDALWCRTGSVSSGAIQPTWVPFGSTVARRRRLHFALDVYDSTWSSRLRQPTYSLGELINIEASVSTDPRLPLRVFVDKCVASPSATAQLKYEVIADNG</sequence>
<evidence type="ECO:0000259" key="3">
    <source>
        <dbReference type="PROSITE" id="PS51034"/>
    </source>
</evidence>
<organism evidence="4 5">
    <name type="scientific">Thalassarche chlororhynchos</name>
    <name type="common">Atlantic yellow-nosed albatross</name>
    <name type="synonym">Diomedea chlororhynchos</name>
    <dbReference type="NCBI Taxonomy" id="54017"/>
    <lineage>
        <taxon>Eukaryota</taxon>
        <taxon>Metazoa</taxon>
        <taxon>Chordata</taxon>
        <taxon>Craniata</taxon>
        <taxon>Vertebrata</taxon>
        <taxon>Euteleostomi</taxon>
        <taxon>Archelosauria</taxon>
        <taxon>Archosauria</taxon>
        <taxon>Dinosauria</taxon>
        <taxon>Saurischia</taxon>
        <taxon>Theropoda</taxon>
        <taxon>Coelurosauria</taxon>
        <taxon>Aves</taxon>
        <taxon>Neognathae</taxon>
        <taxon>Neoaves</taxon>
        <taxon>Aequornithes</taxon>
        <taxon>Procellariiformes</taxon>
        <taxon>Diomedeidae</taxon>
        <taxon>Thalassarche</taxon>
    </lineage>
</organism>
<feature type="domain" description="ZP" evidence="3">
    <location>
        <begin position="1"/>
        <end position="152"/>
    </location>
</feature>
<comment type="caution">
    <text evidence="4">The sequence shown here is derived from an EMBL/GenBank/DDBJ whole genome shotgun (WGS) entry which is preliminary data.</text>
</comment>
<feature type="non-terminal residue" evidence="4">
    <location>
        <position position="1"/>
    </location>
</feature>
<dbReference type="PROSITE" id="PS51034">
    <property type="entry name" value="ZP_2"/>
    <property type="match status" value="1"/>
</dbReference>
<dbReference type="Pfam" id="PF00100">
    <property type="entry name" value="Zona_pellucida"/>
    <property type="match status" value="1"/>
</dbReference>
<dbReference type="OrthoDB" id="8880842at2759"/>
<dbReference type="Proteomes" id="UP000556761">
    <property type="component" value="Unassembled WGS sequence"/>
</dbReference>
<dbReference type="GO" id="GO:0035803">
    <property type="term" value="P:egg coat formation"/>
    <property type="evidence" value="ECO:0007669"/>
    <property type="project" value="TreeGrafter"/>
</dbReference>